<dbReference type="EMBL" id="CAKMUD010000149">
    <property type="protein sequence ID" value="CAH1604044.1"/>
    <property type="molecule type" value="Genomic_DNA"/>
</dbReference>
<proteinExistence type="predicted"/>
<evidence type="ECO:0000313" key="1">
    <source>
        <dbReference type="EMBL" id="CAH1604044.1"/>
    </source>
</evidence>
<organism evidence="1 2">
    <name type="scientific">Vibrio jasicida</name>
    <dbReference type="NCBI Taxonomy" id="766224"/>
    <lineage>
        <taxon>Bacteria</taxon>
        <taxon>Pseudomonadati</taxon>
        <taxon>Pseudomonadota</taxon>
        <taxon>Gammaproteobacteria</taxon>
        <taxon>Vibrionales</taxon>
        <taxon>Vibrionaceae</taxon>
        <taxon>Vibrio</taxon>
    </lineage>
</organism>
<dbReference type="Proteomes" id="UP001295462">
    <property type="component" value="Unassembled WGS sequence"/>
</dbReference>
<sequence length="39" mass="4535">MTYASNLKRNIGMIFDKLINIQLTLSLHRSCNSNRQQLV</sequence>
<name>A0AAU9QY47_9VIBR</name>
<protein>
    <submittedName>
        <fullName evidence="1">Uncharacterized protein</fullName>
    </submittedName>
</protein>
<accession>A0AAU9QY47</accession>
<comment type="caution">
    <text evidence="1">The sequence shown here is derived from an EMBL/GenBank/DDBJ whole genome shotgun (WGS) entry which is preliminary data.</text>
</comment>
<dbReference type="AlphaFoldDB" id="A0AAU9QY47"/>
<gene>
    <name evidence="1" type="ORF">THF1A12_90148</name>
</gene>
<evidence type="ECO:0000313" key="2">
    <source>
        <dbReference type="Proteomes" id="UP001295462"/>
    </source>
</evidence>
<reference evidence="1" key="1">
    <citation type="submission" date="2022-01" db="EMBL/GenBank/DDBJ databases">
        <authorList>
            <person name="Lagorce A."/>
        </authorList>
    </citation>
    <scope>NUCLEOTIDE SEQUENCE</scope>
    <source>
        <strain evidence="1">Th15_F1_A12</strain>
    </source>
</reference>